<name>A0A508TGC6_9BRAD</name>
<feature type="transmembrane region" description="Helical" evidence="1">
    <location>
        <begin position="12"/>
        <end position="29"/>
    </location>
</feature>
<dbReference type="EMBL" id="CAADFC020000016">
    <property type="protein sequence ID" value="VIO73157.1"/>
    <property type="molecule type" value="Genomic_DNA"/>
</dbReference>
<gene>
    <name evidence="2" type="ORF">CI1B_47610</name>
</gene>
<keyword evidence="1" id="KW-1133">Transmembrane helix</keyword>
<proteinExistence type="predicted"/>
<dbReference type="Proteomes" id="UP000328092">
    <property type="component" value="Unassembled WGS sequence"/>
</dbReference>
<reference evidence="2" key="1">
    <citation type="submission" date="2019-02" db="EMBL/GenBank/DDBJ databases">
        <authorList>
            <person name="Pothier F.J."/>
        </authorList>
    </citation>
    <scope>NUCLEOTIDE SEQUENCE</scope>
    <source>
        <strain evidence="2">CI-1B</strain>
    </source>
</reference>
<evidence type="ECO:0000313" key="2">
    <source>
        <dbReference type="EMBL" id="VIO73157.1"/>
    </source>
</evidence>
<dbReference type="AlphaFoldDB" id="A0A508TGC6"/>
<evidence type="ECO:0000256" key="1">
    <source>
        <dbReference type="SAM" id="Phobius"/>
    </source>
</evidence>
<organism evidence="2 3">
    <name type="scientific">Bradyrhizobium ivorense</name>
    <dbReference type="NCBI Taxonomy" id="2511166"/>
    <lineage>
        <taxon>Bacteria</taxon>
        <taxon>Pseudomonadati</taxon>
        <taxon>Pseudomonadota</taxon>
        <taxon>Alphaproteobacteria</taxon>
        <taxon>Hyphomicrobiales</taxon>
        <taxon>Nitrobacteraceae</taxon>
        <taxon>Bradyrhizobium</taxon>
    </lineage>
</organism>
<accession>A0A508TGC6</accession>
<sequence>MDKQPVPIGEQIIIVVLLVIFALVIWYGVMI</sequence>
<protein>
    <submittedName>
        <fullName evidence="2">Uncharacterized protein</fullName>
    </submittedName>
</protein>
<comment type="caution">
    <text evidence="2">The sequence shown here is derived from an EMBL/GenBank/DDBJ whole genome shotgun (WGS) entry which is preliminary data.</text>
</comment>
<keyword evidence="3" id="KW-1185">Reference proteome</keyword>
<keyword evidence="1" id="KW-0812">Transmembrane</keyword>
<keyword evidence="1" id="KW-0472">Membrane</keyword>
<evidence type="ECO:0000313" key="3">
    <source>
        <dbReference type="Proteomes" id="UP000328092"/>
    </source>
</evidence>